<comment type="caution">
    <text evidence="2">The sequence shown here is derived from an EMBL/GenBank/DDBJ whole genome shotgun (WGS) entry which is preliminary data.</text>
</comment>
<dbReference type="InterPro" id="IPR000182">
    <property type="entry name" value="GNAT_dom"/>
</dbReference>
<reference evidence="2" key="1">
    <citation type="submission" date="2021-07" db="EMBL/GenBank/DDBJ databases">
        <title>Characterization of violacein-producing bacteria and related species.</title>
        <authorList>
            <person name="Wilson H.S."/>
            <person name="De Leon M.E."/>
        </authorList>
    </citation>
    <scope>NUCLEOTIDE SEQUENCE</scope>
    <source>
        <strain evidence="2">HSC-15S17</strain>
    </source>
</reference>
<dbReference type="EMBL" id="JAHTGR010000031">
    <property type="protein sequence ID" value="MBV6325389.1"/>
    <property type="molecule type" value="Genomic_DNA"/>
</dbReference>
<dbReference type="CDD" id="cd04301">
    <property type="entry name" value="NAT_SF"/>
    <property type="match status" value="1"/>
</dbReference>
<dbReference type="Proteomes" id="UP001155901">
    <property type="component" value="Unassembled WGS sequence"/>
</dbReference>
<accession>A0AA41L6L3</accession>
<sequence length="145" mass="16566">MPLELQFVPLKSAIRAKVLHAYRQDANWPSSPELPHDPRGKVVWVSVETSGKQIAIARLELAPPEFCAVSEVIVLSKYRSQGVGRWFMHRIEQYCNGFGIRRLVLQAANGTEKFYESLSFHNDPYLPTLLKKDISPLLPKMFMAR</sequence>
<evidence type="ECO:0000313" key="3">
    <source>
        <dbReference type="Proteomes" id="UP001155901"/>
    </source>
</evidence>
<dbReference type="Pfam" id="PF00583">
    <property type="entry name" value="Acetyltransf_1"/>
    <property type="match status" value="1"/>
</dbReference>
<organism evidence="2 3">
    <name type="scientific">Duganella violaceipulchra</name>
    <dbReference type="NCBI Taxonomy" id="2849652"/>
    <lineage>
        <taxon>Bacteria</taxon>
        <taxon>Pseudomonadati</taxon>
        <taxon>Pseudomonadota</taxon>
        <taxon>Betaproteobacteria</taxon>
        <taxon>Burkholderiales</taxon>
        <taxon>Oxalobacteraceae</taxon>
        <taxon>Telluria group</taxon>
        <taxon>Duganella</taxon>
    </lineage>
</organism>
<protein>
    <submittedName>
        <fullName evidence="2">GNAT family N-acetyltransferase</fullName>
    </submittedName>
</protein>
<evidence type="ECO:0000259" key="1">
    <source>
        <dbReference type="PROSITE" id="PS51186"/>
    </source>
</evidence>
<dbReference type="AlphaFoldDB" id="A0AA41L6L3"/>
<dbReference type="PROSITE" id="PS51186">
    <property type="entry name" value="GNAT"/>
    <property type="match status" value="1"/>
</dbReference>
<evidence type="ECO:0000313" key="2">
    <source>
        <dbReference type="EMBL" id="MBV6325389.1"/>
    </source>
</evidence>
<feature type="domain" description="N-acetyltransferase" evidence="1">
    <location>
        <begin position="5"/>
        <end position="144"/>
    </location>
</feature>
<gene>
    <name evidence="2" type="ORF">KVP70_31210</name>
</gene>
<dbReference type="GO" id="GO:0016747">
    <property type="term" value="F:acyltransferase activity, transferring groups other than amino-acyl groups"/>
    <property type="evidence" value="ECO:0007669"/>
    <property type="project" value="InterPro"/>
</dbReference>
<name>A0AA41L6L3_9BURK</name>
<proteinExistence type="predicted"/>